<feature type="non-terminal residue" evidence="1">
    <location>
        <position position="1"/>
    </location>
</feature>
<dbReference type="AlphaFoldDB" id="A0A382Y4Q8"/>
<evidence type="ECO:0000313" key="1">
    <source>
        <dbReference type="EMBL" id="SVD77835.1"/>
    </source>
</evidence>
<dbReference type="EMBL" id="UINC01172652">
    <property type="protein sequence ID" value="SVD77835.1"/>
    <property type="molecule type" value="Genomic_DNA"/>
</dbReference>
<reference evidence="1" key="1">
    <citation type="submission" date="2018-05" db="EMBL/GenBank/DDBJ databases">
        <authorList>
            <person name="Lanie J.A."/>
            <person name="Ng W.-L."/>
            <person name="Kazmierczak K.M."/>
            <person name="Andrzejewski T.M."/>
            <person name="Davidsen T.M."/>
            <person name="Wayne K.J."/>
            <person name="Tettelin H."/>
            <person name="Glass J.I."/>
            <person name="Rusch D."/>
            <person name="Podicherti R."/>
            <person name="Tsui H.-C.T."/>
            <person name="Winkler M.E."/>
        </authorList>
    </citation>
    <scope>NUCLEOTIDE SEQUENCE</scope>
</reference>
<protein>
    <submittedName>
        <fullName evidence="1">Uncharacterized protein</fullName>
    </submittedName>
</protein>
<name>A0A382Y4Q8_9ZZZZ</name>
<sequence>EILEAFGKTEGIDGSLALEVISL</sequence>
<accession>A0A382Y4Q8</accession>
<organism evidence="1">
    <name type="scientific">marine metagenome</name>
    <dbReference type="NCBI Taxonomy" id="408172"/>
    <lineage>
        <taxon>unclassified sequences</taxon>
        <taxon>metagenomes</taxon>
        <taxon>ecological metagenomes</taxon>
    </lineage>
</organism>
<proteinExistence type="predicted"/>
<gene>
    <name evidence="1" type="ORF">METZ01_LOCUS430689</name>
</gene>